<name>A0A8H4QKS5_9AGAR</name>
<organism evidence="1 2">
    <name type="scientific">Agrocybe pediades</name>
    <dbReference type="NCBI Taxonomy" id="84607"/>
    <lineage>
        <taxon>Eukaryota</taxon>
        <taxon>Fungi</taxon>
        <taxon>Dikarya</taxon>
        <taxon>Basidiomycota</taxon>
        <taxon>Agaricomycotina</taxon>
        <taxon>Agaricomycetes</taxon>
        <taxon>Agaricomycetidae</taxon>
        <taxon>Agaricales</taxon>
        <taxon>Agaricineae</taxon>
        <taxon>Strophariaceae</taxon>
        <taxon>Agrocybe</taxon>
    </lineage>
</organism>
<protein>
    <recommendedName>
        <fullName evidence="3">F-box domain-containing protein</fullName>
    </recommendedName>
</protein>
<keyword evidence="2" id="KW-1185">Reference proteome</keyword>
<evidence type="ECO:0000313" key="1">
    <source>
        <dbReference type="EMBL" id="KAF4612935.1"/>
    </source>
</evidence>
<sequence>MTTFIEMESDPEIARLLQSNLPPNDATTLKLNTLLTELHNESAPMEAEILRLQGMIRDLEAKTAVAQHSIHRCHTILSVTRRVPDDIWHEIFYHCLPLRRGSTMHLTDAPLLLTRVCSNWRRLALSFPRLWSSFYIPLLLKEASNLPPQFVSPDYISSQQIPLERRQELRVRAIEEWLRRSGSCSLSISLSCPTSYVMEQFGGYCHDDDKFNISYIQQIYDILSPSATRWESVELLNFGHHMLQIFQAKFPSSTLVNLDNMKISVQSGGFLPTPAQTCAFLQSMPTLRKISLSHDAAWQCLLKPRYCPLKWYHFTEIHFHFVLTVNTVLEILSACGMLVSFAVMLGLEEGEVLPFCPNKHIVLPHLHTFVVDDWNEDPASIRMEFFEHISAPALRRFAYMAPSSGSQILANQDDGIRLSPLLGGSPSLETLSVDPSKIPISDFFKCISMTRHVRRIVLGHDPDFDKVPKGTPSQEARVPSVSYGRLDAFDLRSLAIPPIESSSSIAMEHSEILLPELEELVAYHILSDLTDEDLFTVIKSRLDAWKDGRVALLKQVKLEFFRMREKDICPDIIRYAEDLGIENGRLKIDLTYGERWEADIPLSRLYGLLGKDCSWPFHWYL</sequence>
<accession>A0A8H4QKS5</accession>
<reference evidence="1 2" key="1">
    <citation type="submission" date="2019-12" db="EMBL/GenBank/DDBJ databases">
        <authorList>
            <person name="Floudas D."/>
            <person name="Bentzer J."/>
            <person name="Ahren D."/>
            <person name="Johansson T."/>
            <person name="Persson P."/>
            <person name="Tunlid A."/>
        </authorList>
    </citation>
    <scope>NUCLEOTIDE SEQUENCE [LARGE SCALE GENOMIC DNA]</scope>
    <source>
        <strain evidence="1 2">CBS 102.39</strain>
    </source>
</reference>
<dbReference type="EMBL" id="JAACJL010000046">
    <property type="protein sequence ID" value="KAF4612935.1"/>
    <property type="molecule type" value="Genomic_DNA"/>
</dbReference>
<proteinExistence type="predicted"/>
<evidence type="ECO:0008006" key="3">
    <source>
        <dbReference type="Google" id="ProtNLM"/>
    </source>
</evidence>
<dbReference type="AlphaFoldDB" id="A0A8H4QKS5"/>
<gene>
    <name evidence="1" type="ORF">D9613_011084</name>
</gene>
<comment type="caution">
    <text evidence="1">The sequence shown here is derived from an EMBL/GenBank/DDBJ whole genome shotgun (WGS) entry which is preliminary data.</text>
</comment>
<evidence type="ECO:0000313" key="2">
    <source>
        <dbReference type="Proteomes" id="UP000521872"/>
    </source>
</evidence>
<dbReference type="Proteomes" id="UP000521872">
    <property type="component" value="Unassembled WGS sequence"/>
</dbReference>